<feature type="domain" description="STAS" evidence="1">
    <location>
        <begin position="1"/>
        <end position="96"/>
    </location>
</feature>
<evidence type="ECO:0000313" key="3">
    <source>
        <dbReference type="Proteomes" id="UP001153404"/>
    </source>
</evidence>
<evidence type="ECO:0000259" key="1">
    <source>
        <dbReference type="PROSITE" id="PS50801"/>
    </source>
</evidence>
<keyword evidence="3" id="KW-1185">Reference proteome</keyword>
<reference evidence="2" key="1">
    <citation type="submission" date="2022-10" db="EMBL/GenBank/DDBJ databases">
        <title>Comparative genomic analysis of Cohnella hashimotonis sp. nov., isolated from the International Space Station.</title>
        <authorList>
            <person name="Simpson A."/>
            <person name="Venkateswaran K."/>
        </authorList>
    </citation>
    <scope>NUCLEOTIDE SEQUENCE</scope>
    <source>
        <strain evidence="2">DSM 28161</strain>
    </source>
</reference>
<dbReference type="Gene3D" id="3.30.750.24">
    <property type="entry name" value="STAS domain"/>
    <property type="match status" value="1"/>
</dbReference>
<dbReference type="PROSITE" id="PS50801">
    <property type="entry name" value="STAS"/>
    <property type="match status" value="1"/>
</dbReference>
<protein>
    <submittedName>
        <fullName evidence="2">STAS domain-containing protein</fullName>
    </submittedName>
</protein>
<gene>
    <name evidence="2" type="ORF">OMP40_08070</name>
</gene>
<dbReference type="Proteomes" id="UP001153404">
    <property type="component" value="Unassembled WGS sequence"/>
</dbReference>
<accession>A0A9X4KSC3</accession>
<comment type="caution">
    <text evidence="2">The sequence shown here is derived from an EMBL/GenBank/DDBJ whole genome shotgun (WGS) entry which is preliminary data.</text>
</comment>
<sequence length="96" mass="10369">MKFDIRREDGTVEVVLSGRIGVAEAVELRHRLFPELTAGVPGVSLRMDEVTDLDSSGLGLLLALRNLCADIGATFEIRNAGAWLEPKLDAIGLLSH</sequence>
<dbReference type="InterPro" id="IPR036513">
    <property type="entry name" value="STAS_dom_sf"/>
</dbReference>
<organism evidence="2 3">
    <name type="scientific">Cohnella rhizosphaerae</name>
    <dbReference type="NCBI Taxonomy" id="1457232"/>
    <lineage>
        <taxon>Bacteria</taxon>
        <taxon>Bacillati</taxon>
        <taxon>Bacillota</taxon>
        <taxon>Bacilli</taxon>
        <taxon>Bacillales</taxon>
        <taxon>Paenibacillaceae</taxon>
        <taxon>Cohnella</taxon>
    </lineage>
</organism>
<proteinExistence type="predicted"/>
<dbReference type="SUPFAM" id="SSF52091">
    <property type="entry name" value="SpoIIaa-like"/>
    <property type="match status" value="1"/>
</dbReference>
<dbReference type="InterPro" id="IPR002645">
    <property type="entry name" value="STAS_dom"/>
</dbReference>
<dbReference type="InterPro" id="IPR058548">
    <property type="entry name" value="MlaB-like_STAS"/>
</dbReference>
<dbReference type="EMBL" id="JAPDIA010000003">
    <property type="protein sequence ID" value="MDG0809341.1"/>
    <property type="molecule type" value="Genomic_DNA"/>
</dbReference>
<name>A0A9X4KSC3_9BACL</name>
<evidence type="ECO:0000313" key="2">
    <source>
        <dbReference type="EMBL" id="MDG0809341.1"/>
    </source>
</evidence>
<dbReference type="AlphaFoldDB" id="A0A9X4KSC3"/>
<dbReference type="RefSeq" id="WP_277530584.1">
    <property type="nucleotide sequence ID" value="NZ_JAPDIA010000003.1"/>
</dbReference>
<dbReference type="Pfam" id="PF13466">
    <property type="entry name" value="STAS_2"/>
    <property type="match status" value="1"/>
</dbReference>